<reference evidence="2 3" key="1">
    <citation type="submission" date="2018-11" db="EMBL/GenBank/DDBJ databases">
        <authorList>
            <person name="Lopez-Roques C."/>
            <person name="Donnadieu C."/>
            <person name="Bouchez O."/>
            <person name="Klopp C."/>
            <person name="Cabau C."/>
            <person name="Zahm M."/>
        </authorList>
    </citation>
    <scope>NUCLEOTIDE SEQUENCE [LARGE SCALE GENOMIC DNA]</scope>
    <source>
        <strain evidence="2">RS831</strain>
        <tissue evidence="2">Whole body</tissue>
    </source>
</reference>
<keyword evidence="3" id="KW-1185">Reference proteome</keyword>
<accession>A0A437C289</accession>
<feature type="region of interest" description="Disordered" evidence="1">
    <location>
        <begin position="61"/>
        <end position="84"/>
    </location>
</feature>
<protein>
    <submittedName>
        <fullName evidence="2">Uncharacterized protein</fullName>
    </submittedName>
</protein>
<proteinExistence type="predicted"/>
<gene>
    <name evidence="2" type="ORF">OJAV_G00221750</name>
</gene>
<evidence type="ECO:0000256" key="1">
    <source>
        <dbReference type="SAM" id="MobiDB-lite"/>
    </source>
</evidence>
<evidence type="ECO:0000313" key="2">
    <source>
        <dbReference type="EMBL" id="RVE56499.1"/>
    </source>
</evidence>
<reference evidence="2 3" key="2">
    <citation type="submission" date="2019-01" db="EMBL/GenBank/DDBJ databases">
        <title>A chromosome length genome reference of the Java medaka (oryzias javanicus).</title>
        <authorList>
            <person name="Herpin A."/>
            <person name="Takehana Y."/>
            <person name="Naruse K."/>
            <person name="Ansai S."/>
            <person name="Kawaguchi M."/>
        </authorList>
    </citation>
    <scope>NUCLEOTIDE SEQUENCE [LARGE SCALE GENOMIC DNA]</scope>
    <source>
        <strain evidence="2">RS831</strain>
        <tissue evidence="2">Whole body</tissue>
    </source>
</reference>
<evidence type="ECO:0000313" key="3">
    <source>
        <dbReference type="Proteomes" id="UP000283210"/>
    </source>
</evidence>
<dbReference type="EMBL" id="CM012459">
    <property type="protein sequence ID" value="RVE56499.1"/>
    <property type="molecule type" value="Genomic_DNA"/>
</dbReference>
<sequence>MWGQIIHGPSHLKLSLVYLIRREATGLSLIRDPSLGSGEVLSTAGIDGNPVRCRLTRLQSPGCSGSSVGVRADPQRPGGGAAET</sequence>
<organism evidence="2 3">
    <name type="scientific">Oryzias javanicus</name>
    <name type="common">Javanese ricefish</name>
    <name type="synonym">Aplocheilus javanicus</name>
    <dbReference type="NCBI Taxonomy" id="123683"/>
    <lineage>
        <taxon>Eukaryota</taxon>
        <taxon>Metazoa</taxon>
        <taxon>Chordata</taxon>
        <taxon>Craniata</taxon>
        <taxon>Vertebrata</taxon>
        <taxon>Euteleostomi</taxon>
        <taxon>Actinopterygii</taxon>
        <taxon>Neopterygii</taxon>
        <taxon>Teleostei</taxon>
        <taxon>Neoteleostei</taxon>
        <taxon>Acanthomorphata</taxon>
        <taxon>Ovalentaria</taxon>
        <taxon>Atherinomorphae</taxon>
        <taxon>Beloniformes</taxon>
        <taxon>Adrianichthyidae</taxon>
        <taxon>Oryziinae</taxon>
        <taxon>Oryzias</taxon>
    </lineage>
</organism>
<dbReference type="AlphaFoldDB" id="A0A437C289"/>
<name>A0A437C289_ORYJA</name>
<dbReference type="Proteomes" id="UP000283210">
    <property type="component" value="Chromosome 23"/>
</dbReference>